<dbReference type="PROSITE" id="PS50088">
    <property type="entry name" value="ANK_REPEAT"/>
    <property type="match status" value="1"/>
</dbReference>
<keyword evidence="1" id="KW-0677">Repeat</keyword>
<dbReference type="PROSITE" id="PS50297">
    <property type="entry name" value="ANK_REP_REGION"/>
    <property type="match status" value="1"/>
</dbReference>
<organism evidence="5">
    <name type="scientific">Spumella elongata</name>
    <dbReference type="NCBI Taxonomy" id="89044"/>
    <lineage>
        <taxon>Eukaryota</taxon>
        <taxon>Sar</taxon>
        <taxon>Stramenopiles</taxon>
        <taxon>Ochrophyta</taxon>
        <taxon>Chrysophyceae</taxon>
        <taxon>Chromulinales</taxon>
        <taxon>Chromulinaceae</taxon>
        <taxon>Spumella</taxon>
    </lineage>
</organism>
<dbReference type="SUPFAM" id="SSF48403">
    <property type="entry name" value="Ankyrin repeat"/>
    <property type="match status" value="1"/>
</dbReference>
<gene>
    <name evidence="5" type="ORF">SELO1098_LOCUS11090</name>
</gene>
<evidence type="ECO:0000256" key="2">
    <source>
        <dbReference type="ARBA" id="ARBA00023043"/>
    </source>
</evidence>
<evidence type="ECO:0000256" key="4">
    <source>
        <dbReference type="SAM" id="MobiDB-lite"/>
    </source>
</evidence>
<evidence type="ECO:0000313" key="5">
    <source>
        <dbReference type="EMBL" id="CAE0282256.1"/>
    </source>
</evidence>
<proteinExistence type="predicted"/>
<evidence type="ECO:0008006" key="6">
    <source>
        <dbReference type="Google" id="ProtNLM"/>
    </source>
</evidence>
<feature type="repeat" description="ANK" evidence="3">
    <location>
        <begin position="38"/>
        <end position="70"/>
    </location>
</feature>
<keyword evidence="2 3" id="KW-0040">ANK repeat</keyword>
<reference evidence="5" key="1">
    <citation type="submission" date="2021-01" db="EMBL/GenBank/DDBJ databases">
        <authorList>
            <person name="Corre E."/>
            <person name="Pelletier E."/>
            <person name="Niang G."/>
            <person name="Scheremetjew M."/>
            <person name="Finn R."/>
            <person name="Kale V."/>
            <person name="Holt S."/>
            <person name="Cochrane G."/>
            <person name="Meng A."/>
            <person name="Brown T."/>
            <person name="Cohen L."/>
        </authorList>
    </citation>
    <scope>NUCLEOTIDE SEQUENCE</scope>
    <source>
        <strain evidence="5">CCAP 955/1</strain>
    </source>
</reference>
<protein>
    <recommendedName>
        <fullName evidence="6">Ankyrin</fullName>
    </recommendedName>
</protein>
<dbReference type="EMBL" id="HBIC01022207">
    <property type="protein sequence ID" value="CAE0282256.1"/>
    <property type="molecule type" value="Transcribed_RNA"/>
</dbReference>
<accession>A0A7S3H159</accession>
<name>A0A7S3H159_9STRA</name>
<sequence length="175" mass="18864">MDFFNEPDNIWVASSDGNLSEVKKLIEGGVGVNSQDEYGYSPLHAAASYGEMVVLEYLLSVGGDVSLRDEDGDTPLLVCEKPDIFQRLVAAGADPHVKNSEGKGIVEKAVEEDAEELIDYLVESGFITDPNFKYVPGEAAEMANFMDMLEPVEEGAEGGEEGSDDDAEDMNAEST</sequence>
<feature type="region of interest" description="Disordered" evidence="4">
    <location>
        <begin position="150"/>
        <end position="175"/>
    </location>
</feature>
<evidence type="ECO:0000256" key="3">
    <source>
        <dbReference type="PROSITE-ProRule" id="PRU00023"/>
    </source>
</evidence>
<dbReference type="AlphaFoldDB" id="A0A7S3H159"/>
<dbReference type="Pfam" id="PF12796">
    <property type="entry name" value="Ank_2"/>
    <property type="match status" value="1"/>
</dbReference>
<dbReference type="Gene3D" id="1.25.40.20">
    <property type="entry name" value="Ankyrin repeat-containing domain"/>
    <property type="match status" value="1"/>
</dbReference>
<dbReference type="PANTHER" id="PTHR24171">
    <property type="entry name" value="ANKYRIN REPEAT DOMAIN-CONTAINING PROTEIN 39-RELATED"/>
    <property type="match status" value="1"/>
</dbReference>
<dbReference type="InterPro" id="IPR036770">
    <property type="entry name" value="Ankyrin_rpt-contain_sf"/>
</dbReference>
<dbReference type="SMART" id="SM00248">
    <property type="entry name" value="ANK"/>
    <property type="match status" value="4"/>
</dbReference>
<dbReference type="InterPro" id="IPR002110">
    <property type="entry name" value="Ankyrin_rpt"/>
</dbReference>
<evidence type="ECO:0000256" key="1">
    <source>
        <dbReference type="ARBA" id="ARBA00022737"/>
    </source>
</evidence>